<dbReference type="RefSeq" id="WP_188456288.1">
    <property type="nucleotide sequence ID" value="NZ_BMFR01000016.1"/>
</dbReference>
<reference evidence="2" key="2">
    <citation type="submission" date="2020-09" db="EMBL/GenBank/DDBJ databases">
        <authorList>
            <person name="Sun Q."/>
            <person name="Zhou Y."/>
        </authorList>
    </citation>
    <scope>NUCLEOTIDE SEQUENCE</scope>
    <source>
        <strain evidence="2">CGMCC 1.12754</strain>
    </source>
</reference>
<dbReference type="Pfam" id="PF11181">
    <property type="entry name" value="YflT"/>
    <property type="match status" value="1"/>
</dbReference>
<sequence>MTNQIFGPYHSIEKAVAAVNILELKGYKASNITIFSSENKAVELDEQTDVNVEGESTNNESFRDKITSIFNKDITPDYNIHDKLMDYGLSNKQSEKYMERIESGEVLVIVDDELRMGNDATVKTVTMEVDAIHSD</sequence>
<protein>
    <recommendedName>
        <fullName evidence="1">General stress protein 17M-like domain-containing protein</fullName>
    </recommendedName>
</protein>
<evidence type="ECO:0000313" key="2">
    <source>
        <dbReference type="EMBL" id="GGG83245.1"/>
    </source>
</evidence>
<name>A0A917M7U4_9BACI</name>
<dbReference type="EMBL" id="BMFR01000016">
    <property type="protein sequence ID" value="GGG83245.1"/>
    <property type="molecule type" value="Genomic_DNA"/>
</dbReference>
<comment type="caution">
    <text evidence="2">The sequence shown here is derived from an EMBL/GenBank/DDBJ whole genome shotgun (WGS) entry which is preliminary data.</text>
</comment>
<evidence type="ECO:0000313" key="3">
    <source>
        <dbReference type="Proteomes" id="UP000622860"/>
    </source>
</evidence>
<keyword evidence="3" id="KW-1185">Reference proteome</keyword>
<proteinExistence type="predicted"/>
<feature type="domain" description="General stress protein 17M-like" evidence="1">
    <location>
        <begin position="7"/>
        <end position="104"/>
    </location>
</feature>
<evidence type="ECO:0000259" key="1">
    <source>
        <dbReference type="Pfam" id="PF11181"/>
    </source>
</evidence>
<gene>
    <name evidence="2" type="ORF">GCM10011398_31040</name>
</gene>
<dbReference type="Proteomes" id="UP000622860">
    <property type="component" value="Unassembled WGS sequence"/>
</dbReference>
<dbReference type="InterPro" id="IPR025889">
    <property type="entry name" value="GSP17M-like_dom"/>
</dbReference>
<dbReference type="AlphaFoldDB" id="A0A917M7U4"/>
<reference evidence="2" key="1">
    <citation type="journal article" date="2014" name="Int. J. Syst. Evol. Microbiol.">
        <title>Complete genome sequence of Corynebacterium casei LMG S-19264T (=DSM 44701T), isolated from a smear-ripened cheese.</title>
        <authorList>
            <consortium name="US DOE Joint Genome Institute (JGI-PGF)"/>
            <person name="Walter F."/>
            <person name="Albersmeier A."/>
            <person name="Kalinowski J."/>
            <person name="Ruckert C."/>
        </authorList>
    </citation>
    <scope>NUCLEOTIDE SEQUENCE</scope>
    <source>
        <strain evidence="2">CGMCC 1.12754</strain>
    </source>
</reference>
<organism evidence="2 3">
    <name type="scientific">Virgibacillus oceani</name>
    <dbReference type="NCBI Taxonomy" id="1479511"/>
    <lineage>
        <taxon>Bacteria</taxon>
        <taxon>Bacillati</taxon>
        <taxon>Bacillota</taxon>
        <taxon>Bacilli</taxon>
        <taxon>Bacillales</taxon>
        <taxon>Bacillaceae</taxon>
        <taxon>Virgibacillus</taxon>
    </lineage>
</organism>
<accession>A0A917M7U4</accession>